<dbReference type="RefSeq" id="WP_119481291.1">
    <property type="nucleotide sequence ID" value="NZ_QXTG01000001.1"/>
</dbReference>
<dbReference type="GO" id="GO:0008999">
    <property type="term" value="F:protein-N-terminal-alanine acetyltransferase activity"/>
    <property type="evidence" value="ECO:0007669"/>
    <property type="project" value="TreeGrafter"/>
</dbReference>
<dbReference type="SUPFAM" id="SSF55729">
    <property type="entry name" value="Acyl-CoA N-acyltransferases (Nat)"/>
    <property type="match status" value="1"/>
</dbReference>
<evidence type="ECO:0000259" key="1">
    <source>
        <dbReference type="PROSITE" id="PS51186"/>
    </source>
</evidence>
<dbReference type="GO" id="GO:0005737">
    <property type="term" value="C:cytoplasm"/>
    <property type="evidence" value="ECO:0007669"/>
    <property type="project" value="TreeGrafter"/>
</dbReference>
<dbReference type="InterPro" id="IPR000182">
    <property type="entry name" value="GNAT_dom"/>
</dbReference>
<keyword evidence="2" id="KW-0808">Transferase</keyword>
<dbReference type="EMBL" id="QXTG01000001">
    <property type="protein sequence ID" value="RIX30929.1"/>
    <property type="molecule type" value="Genomic_DNA"/>
</dbReference>
<dbReference type="InterPro" id="IPR051908">
    <property type="entry name" value="Ribosomal_N-acetyltransferase"/>
</dbReference>
<feature type="domain" description="N-acetyltransferase" evidence="1">
    <location>
        <begin position="4"/>
        <end position="166"/>
    </location>
</feature>
<dbReference type="PROSITE" id="PS51186">
    <property type="entry name" value="GNAT"/>
    <property type="match status" value="1"/>
</dbReference>
<evidence type="ECO:0000313" key="3">
    <source>
        <dbReference type="Proteomes" id="UP000265742"/>
    </source>
</evidence>
<reference evidence="3" key="1">
    <citation type="submission" date="2018-09" db="EMBL/GenBank/DDBJ databases">
        <authorList>
            <person name="Kim I."/>
        </authorList>
    </citation>
    <scope>NUCLEOTIDE SEQUENCE [LARGE SCALE GENOMIC DNA]</scope>
    <source>
        <strain evidence="3">DD4a</strain>
    </source>
</reference>
<dbReference type="AlphaFoldDB" id="A0A3A1U9K2"/>
<keyword evidence="3" id="KW-1185">Reference proteome</keyword>
<proteinExistence type="predicted"/>
<comment type="caution">
    <text evidence="2">The sequence shown here is derived from an EMBL/GenBank/DDBJ whole genome shotgun (WGS) entry which is preliminary data.</text>
</comment>
<dbReference type="OrthoDB" id="9814648at2"/>
<dbReference type="Proteomes" id="UP000265742">
    <property type="component" value="Unassembled WGS sequence"/>
</dbReference>
<dbReference type="InterPro" id="IPR016181">
    <property type="entry name" value="Acyl_CoA_acyltransferase"/>
</dbReference>
<dbReference type="Gene3D" id="3.40.630.30">
    <property type="match status" value="1"/>
</dbReference>
<gene>
    <name evidence="2" type="ORF">D1781_05970</name>
</gene>
<organism evidence="2 3">
    <name type="scientific">Amnibacterium setariae</name>
    <dbReference type="NCBI Taxonomy" id="2306585"/>
    <lineage>
        <taxon>Bacteria</taxon>
        <taxon>Bacillati</taxon>
        <taxon>Actinomycetota</taxon>
        <taxon>Actinomycetes</taxon>
        <taxon>Micrococcales</taxon>
        <taxon>Microbacteriaceae</taxon>
        <taxon>Amnibacterium</taxon>
    </lineage>
</organism>
<name>A0A3A1U9K2_9MICO</name>
<evidence type="ECO:0000313" key="2">
    <source>
        <dbReference type="EMBL" id="RIX30929.1"/>
    </source>
</evidence>
<dbReference type="PANTHER" id="PTHR43441:SF6">
    <property type="entry name" value="N-ACETYLTRANSFERASE DOMAIN-CONTAINING PROTEIN"/>
    <property type="match status" value="1"/>
</dbReference>
<dbReference type="PANTHER" id="PTHR43441">
    <property type="entry name" value="RIBOSOMAL-PROTEIN-SERINE ACETYLTRANSFERASE"/>
    <property type="match status" value="1"/>
</dbReference>
<sequence length="168" mass="18555">MPEVRLRPYRAEDAQRFDAEAQVPGALDFFGWAPSDRASRKFARDGMLGADSGNLVVDVEGVGMVGDVGWVPVFHGPPPNCFALNVGIGLFAEHRGRGYGTVAQRLLAEHLFAYTRFERLEASTDVLNVAEQRALEKAGFTREGVLRHAQWRAGAFHDVVLFSRLRGD</sequence>
<accession>A0A3A1U9K2</accession>
<dbReference type="GO" id="GO:1990189">
    <property type="term" value="F:protein N-terminal-serine acetyltransferase activity"/>
    <property type="evidence" value="ECO:0007669"/>
    <property type="project" value="TreeGrafter"/>
</dbReference>
<dbReference type="Pfam" id="PF13302">
    <property type="entry name" value="Acetyltransf_3"/>
    <property type="match status" value="1"/>
</dbReference>
<protein>
    <submittedName>
        <fullName evidence="2">N-acetyltransferase</fullName>
    </submittedName>
</protein>